<comment type="subcellular location">
    <subcellularLocation>
        <location evidence="1">Membrane</location>
        <topology evidence="1">Multi-pass membrane protein</topology>
    </subcellularLocation>
</comment>
<dbReference type="PRINTS" id="PR00901">
    <property type="entry name" value="PHEROMONEBAR"/>
</dbReference>
<dbReference type="OrthoDB" id="2874149at2759"/>
<dbReference type="FunCoup" id="W4K1U2">
    <property type="interactions" value="90"/>
</dbReference>
<name>W4K1U2_HETIT</name>
<feature type="transmembrane region" description="Helical" evidence="11">
    <location>
        <begin position="205"/>
        <end position="228"/>
    </location>
</feature>
<dbReference type="PRINTS" id="PR00899">
    <property type="entry name" value="GPCRSTE3"/>
</dbReference>
<reference evidence="12 13" key="1">
    <citation type="journal article" date="2012" name="New Phytol.">
        <title>Insight into trade-off between wood decay and parasitism from the genome of a fungal forest pathogen.</title>
        <authorList>
            <person name="Olson A."/>
            <person name="Aerts A."/>
            <person name="Asiegbu F."/>
            <person name="Belbahri L."/>
            <person name="Bouzid O."/>
            <person name="Broberg A."/>
            <person name="Canback B."/>
            <person name="Coutinho P.M."/>
            <person name="Cullen D."/>
            <person name="Dalman K."/>
            <person name="Deflorio G."/>
            <person name="van Diepen L.T."/>
            <person name="Dunand C."/>
            <person name="Duplessis S."/>
            <person name="Durling M."/>
            <person name="Gonthier P."/>
            <person name="Grimwood J."/>
            <person name="Fossdal C.G."/>
            <person name="Hansson D."/>
            <person name="Henrissat B."/>
            <person name="Hietala A."/>
            <person name="Himmelstrand K."/>
            <person name="Hoffmeister D."/>
            <person name="Hogberg N."/>
            <person name="James T.Y."/>
            <person name="Karlsson M."/>
            <person name="Kohler A."/>
            <person name="Kues U."/>
            <person name="Lee Y.H."/>
            <person name="Lin Y.C."/>
            <person name="Lind M."/>
            <person name="Lindquist E."/>
            <person name="Lombard V."/>
            <person name="Lucas S."/>
            <person name="Lunden K."/>
            <person name="Morin E."/>
            <person name="Murat C."/>
            <person name="Park J."/>
            <person name="Raffaello T."/>
            <person name="Rouze P."/>
            <person name="Salamov A."/>
            <person name="Schmutz J."/>
            <person name="Solheim H."/>
            <person name="Stahlberg J."/>
            <person name="Velez H."/>
            <person name="de Vries R.P."/>
            <person name="Wiebenga A."/>
            <person name="Woodward S."/>
            <person name="Yakovlev I."/>
            <person name="Garbelotto M."/>
            <person name="Martin F."/>
            <person name="Grigoriev I.V."/>
            <person name="Stenlid J."/>
        </authorList>
    </citation>
    <scope>NUCLEOTIDE SEQUENCE [LARGE SCALE GENOMIC DNA]</scope>
    <source>
        <strain evidence="12 13">TC 32-1</strain>
    </source>
</reference>
<dbReference type="AlphaFoldDB" id="W4K1U2"/>
<feature type="transmembrane region" description="Helical" evidence="11">
    <location>
        <begin position="70"/>
        <end position="90"/>
    </location>
</feature>
<keyword evidence="6" id="KW-0297">G-protein coupled receptor</keyword>
<protein>
    <submittedName>
        <fullName evidence="12">Putative B mating type protein</fullName>
    </submittedName>
</protein>
<keyword evidence="7 11" id="KW-0472">Membrane</keyword>
<dbReference type="InterPro" id="IPR000481">
    <property type="entry name" value="GPCR_Pheromne_B_alpha_rcpt"/>
</dbReference>
<dbReference type="PANTHER" id="PTHR28097:SF1">
    <property type="entry name" value="PHEROMONE A FACTOR RECEPTOR"/>
    <property type="match status" value="1"/>
</dbReference>
<feature type="transmembrane region" description="Helical" evidence="11">
    <location>
        <begin position="38"/>
        <end position="58"/>
    </location>
</feature>
<dbReference type="PANTHER" id="PTHR28097">
    <property type="entry name" value="PHEROMONE A FACTOR RECEPTOR"/>
    <property type="match status" value="1"/>
</dbReference>
<evidence type="ECO:0000256" key="1">
    <source>
        <dbReference type="ARBA" id="ARBA00004141"/>
    </source>
</evidence>
<keyword evidence="5 11" id="KW-1133">Transmembrane helix</keyword>
<accession>W4K1U2</accession>
<keyword evidence="13" id="KW-1185">Reference proteome</keyword>
<evidence type="ECO:0000256" key="11">
    <source>
        <dbReference type="SAM" id="Phobius"/>
    </source>
</evidence>
<evidence type="ECO:0000313" key="12">
    <source>
        <dbReference type="EMBL" id="ETW79704.1"/>
    </source>
</evidence>
<feature type="region of interest" description="Disordered" evidence="10">
    <location>
        <begin position="370"/>
        <end position="446"/>
    </location>
</feature>
<keyword evidence="9" id="KW-0807">Transducer</keyword>
<keyword evidence="8" id="KW-0675">Receptor</keyword>
<evidence type="ECO:0000256" key="4">
    <source>
        <dbReference type="ARBA" id="ARBA00022692"/>
    </source>
</evidence>
<gene>
    <name evidence="12" type="ORF">HETIRDRAFT_181123</name>
</gene>
<feature type="transmembrane region" description="Helical" evidence="11">
    <location>
        <begin position="111"/>
        <end position="130"/>
    </location>
</feature>
<feature type="transmembrane region" description="Helical" evidence="11">
    <location>
        <begin position="162"/>
        <end position="184"/>
    </location>
</feature>
<evidence type="ECO:0000256" key="10">
    <source>
        <dbReference type="SAM" id="MobiDB-lite"/>
    </source>
</evidence>
<dbReference type="EMBL" id="KI925460">
    <property type="protein sequence ID" value="ETW79704.1"/>
    <property type="molecule type" value="Genomic_DNA"/>
</dbReference>
<evidence type="ECO:0000256" key="5">
    <source>
        <dbReference type="ARBA" id="ARBA00022989"/>
    </source>
</evidence>
<evidence type="ECO:0000313" key="13">
    <source>
        <dbReference type="Proteomes" id="UP000030671"/>
    </source>
</evidence>
<dbReference type="STRING" id="747525.W4K1U2"/>
<feature type="transmembrane region" description="Helical" evidence="11">
    <location>
        <begin position="272"/>
        <end position="291"/>
    </location>
</feature>
<evidence type="ECO:0000256" key="9">
    <source>
        <dbReference type="ARBA" id="ARBA00023224"/>
    </source>
</evidence>
<evidence type="ECO:0000256" key="8">
    <source>
        <dbReference type="ARBA" id="ARBA00023170"/>
    </source>
</evidence>
<comment type="similarity">
    <text evidence="2">Belongs to the G-protein coupled receptor 4 family.</text>
</comment>
<dbReference type="GO" id="GO:0005886">
    <property type="term" value="C:plasma membrane"/>
    <property type="evidence" value="ECO:0007669"/>
    <property type="project" value="TreeGrafter"/>
</dbReference>
<keyword evidence="3" id="KW-0589">Pheromone response</keyword>
<dbReference type="Pfam" id="PF02076">
    <property type="entry name" value="STE3"/>
    <property type="match status" value="1"/>
</dbReference>
<dbReference type="GeneID" id="20668576"/>
<dbReference type="GO" id="GO:0004934">
    <property type="term" value="F:mating-type alpha-factor pheromone receptor activity"/>
    <property type="evidence" value="ECO:0007669"/>
    <property type="project" value="InterPro"/>
</dbReference>
<organism evidence="12 13">
    <name type="scientific">Heterobasidion irregulare (strain TC 32-1)</name>
    <dbReference type="NCBI Taxonomy" id="747525"/>
    <lineage>
        <taxon>Eukaryota</taxon>
        <taxon>Fungi</taxon>
        <taxon>Dikarya</taxon>
        <taxon>Basidiomycota</taxon>
        <taxon>Agaricomycotina</taxon>
        <taxon>Agaricomycetes</taxon>
        <taxon>Russulales</taxon>
        <taxon>Bondarzewiaceae</taxon>
        <taxon>Heterobasidion</taxon>
        <taxon>Heterobasidion annosum species complex</taxon>
    </lineage>
</organism>
<proteinExistence type="inferred from homology"/>
<dbReference type="GO" id="GO:0000750">
    <property type="term" value="P:pheromone-dependent signal transduction involved in conjugation with cellular fusion"/>
    <property type="evidence" value="ECO:0007669"/>
    <property type="project" value="TreeGrafter"/>
</dbReference>
<dbReference type="InterPro" id="IPR001499">
    <property type="entry name" value="GPCR_STE3"/>
</dbReference>
<feature type="transmembrane region" description="Helical" evidence="11">
    <location>
        <begin position="6"/>
        <end position="26"/>
    </location>
</feature>
<dbReference type="RefSeq" id="XP_009548267.1">
    <property type="nucleotide sequence ID" value="XM_009549972.1"/>
</dbReference>
<dbReference type="HOGENOM" id="CLU_027592_0_1_1"/>
<keyword evidence="4 11" id="KW-0812">Transmembrane</keyword>
<sequence length="446" mass="49665">MAAPPNQLFSAFAFIGFVMCSVPFYWHLEAWNTGTCLYMAWTGLACLNQFINSIVWNHNAINWAPVWCDISTRFMIGTTVAIPAASLCINRRLYNIASIKAVTISRKEKQHGIMIDLAIGLGIPILEMILQCIVQGHRFDILEDVGCFPATYNTPPAYALTLAWPVAIGAVSLVYCVLSIRQFWIRKQQFNDIVSSNRNLNQSRYLRLIALAGIELLGTIPLGSYSLYLNTTNNSIHPWISWADTHFDFSHVGQIPSVIWRADSQVEASVELSRWLIVLCAFIFFAFFGFAQEARRHYSLVYTHVSSRLGYSTVTTGSTNFTGSNSWKLPTMSSSGGGYNLPIFINSRKASSDTLSTSIFIDALPHDTDFKRGPRNDLPPPSFDLRKSLPSTPDSPVSEHEFTQPRPDSPALDPMALPPRALEIWTAPRHAPDAPIPARPGSTFTI</sequence>
<dbReference type="eggNOG" id="ENOG502S44N">
    <property type="taxonomic scope" value="Eukaryota"/>
</dbReference>
<dbReference type="CDD" id="cd14966">
    <property type="entry name" value="7tmD_STE3"/>
    <property type="match status" value="1"/>
</dbReference>
<evidence type="ECO:0000256" key="3">
    <source>
        <dbReference type="ARBA" id="ARBA00022507"/>
    </source>
</evidence>
<evidence type="ECO:0000256" key="6">
    <source>
        <dbReference type="ARBA" id="ARBA00023040"/>
    </source>
</evidence>
<dbReference type="KEGG" id="hir:HETIRDRAFT_181123"/>
<dbReference type="InParanoid" id="W4K1U2"/>
<evidence type="ECO:0000256" key="2">
    <source>
        <dbReference type="ARBA" id="ARBA00011085"/>
    </source>
</evidence>
<dbReference type="Proteomes" id="UP000030671">
    <property type="component" value="Unassembled WGS sequence"/>
</dbReference>
<evidence type="ECO:0000256" key="7">
    <source>
        <dbReference type="ARBA" id="ARBA00023136"/>
    </source>
</evidence>